<protein>
    <submittedName>
        <fullName evidence="2">Uncharacterized protein</fullName>
    </submittedName>
</protein>
<reference evidence="2" key="1">
    <citation type="submission" date="2020-12" db="EMBL/GenBank/DDBJ databases">
        <title>Comparative genomic insights into the epidemiology and virulence of plant pathogenic Pseudomonads from Turkey.</title>
        <authorList>
            <person name="Dillon M."/>
            <person name="Ruiz-Bedoya T."/>
            <person name="Bendalovic-Torma C."/>
            <person name="Guttman K.M."/>
            <person name="Kwak H."/>
            <person name="Middleton M.A."/>
            <person name="Wang P.W."/>
            <person name="Horuz S."/>
            <person name="Aysan Y."/>
            <person name="Guttman D.S."/>
        </authorList>
    </citation>
    <scope>NUCLEOTIDE SEQUENCE</scope>
    <source>
        <strain evidence="2">CT_2_2</strain>
    </source>
</reference>
<accession>A0AAW4DZ89</accession>
<feature type="compositionally biased region" description="Basic and acidic residues" evidence="1">
    <location>
        <begin position="9"/>
        <end position="19"/>
    </location>
</feature>
<proteinExistence type="predicted"/>
<evidence type="ECO:0000256" key="1">
    <source>
        <dbReference type="SAM" id="MobiDB-lite"/>
    </source>
</evidence>
<organism evidence="2 3">
    <name type="scientific">Pseudomonas syringae</name>
    <dbReference type="NCBI Taxonomy" id="317"/>
    <lineage>
        <taxon>Bacteria</taxon>
        <taxon>Pseudomonadati</taxon>
        <taxon>Pseudomonadota</taxon>
        <taxon>Gammaproteobacteria</taxon>
        <taxon>Pseudomonadales</taxon>
        <taxon>Pseudomonadaceae</taxon>
        <taxon>Pseudomonas</taxon>
    </lineage>
</organism>
<dbReference type="EMBL" id="JAEIKK010000032">
    <property type="protein sequence ID" value="MBI6714047.1"/>
    <property type="molecule type" value="Genomic_DNA"/>
</dbReference>
<sequence length="113" mass="12322">MSGAGIQKSADDKKSKSNADIESSGLPDQTQKTLKMIRELKRQIEEKQQELQSLMADQNMDPEIKKSKTAALVTEISTLTAGLATANNALVKQARNNKISPDQLQQAQQLAAK</sequence>
<evidence type="ECO:0000313" key="2">
    <source>
        <dbReference type="EMBL" id="MBI6714047.1"/>
    </source>
</evidence>
<comment type="caution">
    <text evidence="2">The sequence shown here is derived from an EMBL/GenBank/DDBJ whole genome shotgun (WGS) entry which is preliminary data.</text>
</comment>
<name>A0AAW4DZ89_PSESX</name>
<gene>
    <name evidence="2" type="ORF">YA0595_12795</name>
</gene>
<evidence type="ECO:0000313" key="3">
    <source>
        <dbReference type="Proteomes" id="UP000629611"/>
    </source>
</evidence>
<feature type="region of interest" description="Disordered" evidence="1">
    <location>
        <begin position="1"/>
        <end position="33"/>
    </location>
</feature>
<dbReference type="AlphaFoldDB" id="A0AAW4DZ89"/>
<dbReference type="Proteomes" id="UP000629611">
    <property type="component" value="Unassembled WGS sequence"/>
</dbReference>